<protein>
    <submittedName>
        <fullName evidence="2">Aminoglycoside phosphotransferase</fullName>
    </submittedName>
</protein>
<dbReference type="Pfam" id="PF01636">
    <property type="entry name" value="APH"/>
    <property type="match status" value="1"/>
</dbReference>
<dbReference type="GO" id="GO:0016740">
    <property type="term" value="F:transferase activity"/>
    <property type="evidence" value="ECO:0007669"/>
    <property type="project" value="UniProtKB-KW"/>
</dbReference>
<reference evidence="2 3" key="1">
    <citation type="submission" date="2018-07" db="EMBL/GenBank/DDBJ databases">
        <title>Venubactetium sediminum gen. nov., sp. nov., isolated from a marine solar saltern.</title>
        <authorList>
            <person name="Wang S."/>
        </authorList>
    </citation>
    <scope>NUCLEOTIDE SEQUENCE [LARGE SCALE GENOMIC DNA]</scope>
    <source>
        <strain evidence="2 3">WD2A32</strain>
    </source>
</reference>
<comment type="caution">
    <text evidence="2">The sequence shown here is derived from an EMBL/GenBank/DDBJ whole genome shotgun (WGS) entry which is preliminary data.</text>
</comment>
<dbReference type="Proteomes" id="UP000253941">
    <property type="component" value="Unassembled WGS sequence"/>
</dbReference>
<keyword evidence="2" id="KW-0808">Transferase</keyword>
<keyword evidence="3" id="KW-1185">Reference proteome</keyword>
<proteinExistence type="predicted"/>
<sequence>MTERDSHIADFLAAAGWGRARRRPLSGDASFRRYERVEGAQRNAVLMDAPPEVESVRPFRAVAELLADMGFSAPRIEAADEDRGLLLLEDFGDRTFARVLLESPDDGPALYTLATDTLIALHAAWSPARAAAAALPAYDNALLVDREAQLLTDWYLPAVGIRADTATRAAYAAAWTDSLRWLEAVPETLVLRDFFPDNLMLLKGRAGTSACGLLDFQDAVIGCCAYDLASLLQDARRDVPAQIEQAMIARYLAAFPALDAAAFRSAYTVMAAQRHAKVLGIFTRLAHRDGKPGYLRHIPRLWRLLEAALEDPALRPVKAWFDETVPAGFRRIPAQETTA</sequence>
<dbReference type="EMBL" id="QPMH01000028">
    <property type="protein sequence ID" value="RDD60399.1"/>
    <property type="molecule type" value="Genomic_DNA"/>
</dbReference>
<dbReference type="InterPro" id="IPR002575">
    <property type="entry name" value="Aminoglycoside_PTrfase"/>
</dbReference>
<dbReference type="AlphaFoldDB" id="A0A369T500"/>
<dbReference type="Gene3D" id="3.90.1200.10">
    <property type="match status" value="1"/>
</dbReference>
<gene>
    <name evidence="2" type="ORF">DRB17_18370</name>
</gene>
<dbReference type="Gene3D" id="3.30.200.20">
    <property type="entry name" value="Phosphorylase Kinase, domain 1"/>
    <property type="match status" value="1"/>
</dbReference>
<organism evidence="2 3">
    <name type="scientific">Ferruginivarius sediminum</name>
    <dbReference type="NCBI Taxonomy" id="2661937"/>
    <lineage>
        <taxon>Bacteria</taxon>
        <taxon>Pseudomonadati</taxon>
        <taxon>Pseudomonadota</taxon>
        <taxon>Alphaproteobacteria</taxon>
        <taxon>Rhodospirillales</taxon>
        <taxon>Rhodospirillaceae</taxon>
        <taxon>Ferruginivarius</taxon>
    </lineage>
</organism>
<feature type="domain" description="Aminoglycoside phosphotransferase" evidence="1">
    <location>
        <begin position="23"/>
        <end position="259"/>
    </location>
</feature>
<accession>A0A369T500</accession>
<evidence type="ECO:0000313" key="2">
    <source>
        <dbReference type="EMBL" id="RDD60399.1"/>
    </source>
</evidence>
<dbReference type="InterPro" id="IPR011009">
    <property type="entry name" value="Kinase-like_dom_sf"/>
</dbReference>
<evidence type="ECO:0000313" key="3">
    <source>
        <dbReference type="Proteomes" id="UP000253941"/>
    </source>
</evidence>
<dbReference type="SUPFAM" id="SSF56112">
    <property type="entry name" value="Protein kinase-like (PK-like)"/>
    <property type="match status" value="1"/>
</dbReference>
<dbReference type="RefSeq" id="WP_114583687.1">
    <property type="nucleotide sequence ID" value="NZ_QPMH01000028.1"/>
</dbReference>
<evidence type="ECO:0000259" key="1">
    <source>
        <dbReference type="Pfam" id="PF01636"/>
    </source>
</evidence>
<name>A0A369T500_9PROT</name>